<accession>A0A022RK72</accession>
<evidence type="ECO:0000313" key="1">
    <source>
        <dbReference type="EMBL" id="EYU40576.1"/>
    </source>
</evidence>
<reference evidence="1 2" key="1">
    <citation type="journal article" date="2013" name="Proc. Natl. Acad. Sci. U.S.A.">
        <title>Fine-scale variation in meiotic recombination in Mimulus inferred from population shotgun sequencing.</title>
        <authorList>
            <person name="Hellsten U."/>
            <person name="Wright K.M."/>
            <person name="Jenkins J."/>
            <person name="Shu S."/>
            <person name="Yuan Y."/>
            <person name="Wessler S.R."/>
            <person name="Schmutz J."/>
            <person name="Willis J.H."/>
            <person name="Rokhsar D.S."/>
        </authorList>
    </citation>
    <scope>NUCLEOTIDE SEQUENCE [LARGE SCALE GENOMIC DNA]</scope>
    <source>
        <strain evidence="2">cv. DUN x IM62</strain>
    </source>
</reference>
<keyword evidence="2" id="KW-1185">Reference proteome</keyword>
<gene>
    <name evidence="1" type="ORF">MIMGU_mgv1a016624mg</name>
</gene>
<dbReference type="Proteomes" id="UP000030748">
    <property type="component" value="Unassembled WGS sequence"/>
</dbReference>
<organism evidence="1 2">
    <name type="scientific">Erythranthe guttata</name>
    <name type="common">Yellow monkey flower</name>
    <name type="synonym">Mimulus guttatus</name>
    <dbReference type="NCBI Taxonomy" id="4155"/>
    <lineage>
        <taxon>Eukaryota</taxon>
        <taxon>Viridiplantae</taxon>
        <taxon>Streptophyta</taxon>
        <taxon>Embryophyta</taxon>
        <taxon>Tracheophyta</taxon>
        <taxon>Spermatophyta</taxon>
        <taxon>Magnoliopsida</taxon>
        <taxon>eudicotyledons</taxon>
        <taxon>Gunneridae</taxon>
        <taxon>Pentapetalae</taxon>
        <taxon>asterids</taxon>
        <taxon>lamiids</taxon>
        <taxon>Lamiales</taxon>
        <taxon>Phrymaceae</taxon>
        <taxon>Erythranthe</taxon>
    </lineage>
</organism>
<proteinExistence type="predicted"/>
<dbReference type="AlphaFoldDB" id="A0A022RK72"/>
<name>A0A022RK72_ERYGU</name>
<dbReference type="EMBL" id="KI630394">
    <property type="protein sequence ID" value="EYU40576.1"/>
    <property type="molecule type" value="Genomic_DNA"/>
</dbReference>
<protein>
    <submittedName>
        <fullName evidence="1">Uncharacterized protein</fullName>
    </submittedName>
</protein>
<evidence type="ECO:0000313" key="2">
    <source>
        <dbReference type="Proteomes" id="UP000030748"/>
    </source>
</evidence>
<sequence length="114" mass="13342">MCGVFKFFKRLLRRIVHHNCRPVQSNDNLIFYETHWYKIRSEPLDILNGYQLLPGIIVQALSLYPNMNNLVSRFVIIHAQTASEINHVNRSLDPENRMLVVPHLELVIFGVEIC</sequence>